<evidence type="ECO:0008006" key="4">
    <source>
        <dbReference type="Google" id="ProtNLM"/>
    </source>
</evidence>
<keyword evidence="1" id="KW-0175">Coiled coil</keyword>
<dbReference type="Proteomes" id="UP001064971">
    <property type="component" value="Chromosome"/>
</dbReference>
<evidence type="ECO:0000313" key="3">
    <source>
        <dbReference type="Proteomes" id="UP001064971"/>
    </source>
</evidence>
<dbReference type="RefSeq" id="WP_264775648.1">
    <property type="nucleotide sequence ID" value="NZ_AP026560.1"/>
</dbReference>
<keyword evidence="3" id="KW-1185">Reference proteome</keyword>
<gene>
    <name evidence="2" type="ORF">DAETH_29460</name>
</gene>
<name>A0ABM8AGN9_9DEIO</name>
<dbReference type="PROSITE" id="PS51257">
    <property type="entry name" value="PROKAR_LIPOPROTEIN"/>
    <property type="match status" value="1"/>
</dbReference>
<evidence type="ECO:0000313" key="2">
    <source>
        <dbReference type="EMBL" id="BDP42977.1"/>
    </source>
</evidence>
<reference evidence="2" key="1">
    <citation type="submission" date="2022-07" db="EMBL/GenBank/DDBJ databases">
        <title>Complete Genome Sequence of the Radioresistant Bacterium Deinococcus aetherius ST0316, Isolated from the Air Dust collected in Lower Stratosphere above Japan.</title>
        <authorList>
            <person name="Satoh K."/>
            <person name="Hagiwara K."/>
            <person name="Katsumata K."/>
            <person name="Kubo A."/>
            <person name="Yokobori S."/>
            <person name="Yamagishi A."/>
            <person name="Oono Y."/>
            <person name="Narumi I."/>
        </authorList>
    </citation>
    <scope>NUCLEOTIDE SEQUENCE</scope>
    <source>
        <strain evidence="2">ST0316</strain>
    </source>
</reference>
<evidence type="ECO:0000256" key="1">
    <source>
        <dbReference type="SAM" id="Coils"/>
    </source>
</evidence>
<protein>
    <recommendedName>
        <fullName evidence="4">Lipoprotein</fullName>
    </recommendedName>
</protein>
<proteinExistence type="predicted"/>
<feature type="coiled-coil region" evidence="1">
    <location>
        <begin position="18"/>
        <end position="45"/>
    </location>
</feature>
<dbReference type="EMBL" id="AP026560">
    <property type="protein sequence ID" value="BDP42977.1"/>
    <property type="molecule type" value="Genomic_DNA"/>
</dbReference>
<organism evidence="2 3">
    <name type="scientific">Deinococcus aetherius</name>
    <dbReference type="NCBI Taxonomy" id="200252"/>
    <lineage>
        <taxon>Bacteria</taxon>
        <taxon>Thermotogati</taxon>
        <taxon>Deinococcota</taxon>
        <taxon>Deinococci</taxon>
        <taxon>Deinococcales</taxon>
        <taxon>Deinococcaceae</taxon>
        <taxon>Deinococcus</taxon>
    </lineage>
</organism>
<accession>A0ABM8AGN9</accession>
<sequence>MKCAAPLLLAALLCGCQDREARAENARLQARVARLEAEVRALRQETRAEDPAQAGQVVLRAAAQNCANALARFLETTRQDAGAYPPARLVTLPDSCVDLRVNWRTLSPQVYAFDVADRAGQTLASGRSP</sequence>